<dbReference type="Proteomes" id="UP000321110">
    <property type="component" value="Unassembled WGS sequence"/>
</dbReference>
<dbReference type="EMBL" id="SSFO01000319">
    <property type="protein sequence ID" value="TXI26910.1"/>
    <property type="molecule type" value="Genomic_DNA"/>
</dbReference>
<name>A0A5C7VP12_AQUAC</name>
<dbReference type="AlphaFoldDB" id="A0A5C7VP12"/>
<organism evidence="1 2">
    <name type="scientific">Aquipseudomonas alcaligenes</name>
    <name type="common">Pseudomonas alcaligenes</name>
    <dbReference type="NCBI Taxonomy" id="43263"/>
    <lineage>
        <taxon>Bacteria</taxon>
        <taxon>Pseudomonadati</taxon>
        <taxon>Pseudomonadota</taxon>
        <taxon>Gammaproteobacteria</taxon>
        <taxon>Pseudomonadales</taxon>
        <taxon>Pseudomonadaceae</taxon>
        <taxon>Aquipseudomonas</taxon>
    </lineage>
</organism>
<accession>A0A5C7VP12</accession>
<protein>
    <submittedName>
        <fullName evidence="1">Uncharacterized protein</fullName>
    </submittedName>
</protein>
<gene>
    <name evidence="1" type="ORF">E6Q69_18820</name>
</gene>
<evidence type="ECO:0000313" key="1">
    <source>
        <dbReference type="EMBL" id="TXI26910.1"/>
    </source>
</evidence>
<reference evidence="1 2" key="1">
    <citation type="submission" date="2018-09" db="EMBL/GenBank/DDBJ databases">
        <title>Metagenome Assembled Genomes from an Advanced Water Purification Facility.</title>
        <authorList>
            <person name="Stamps B.W."/>
            <person name="Spear J.R."/>
        </authorList>
    </citation>
    <scope>NUCLEOTIDE SEQUENCE [LARGE SCALE GENOMIC DNA]</scope>
    <source>
        <strain evidence="1">Bin_52_1</strain>
    </source>
</reference>
<comment type="caution">
    <text evidence="1">The sequence shown here is derived from an EMBL/GenBank/DDBJ whole genome shotgun (WGS) entry which is preliminary data.</text>
</comment>
<evidence type="ECO:0000313" key="2">
    <source>
        <dbReference type="Proteomes" id="UP000321110"/>
    </source>
</evidence>
<proteinExistence type="predicted"/>
<sequence>MDTAIVEREFLCSACHRGYVAGWVVEGGLLRIKRLTRFGCEDSLFERLFGRRKKSVVAVWFTGNLYLYESEELWPEHGLQLQVLRGRVTQQKIIQPKWMCGI</sequence>